<evidence type="ECO:0000313" key="9">
    <source>
        <dbReference type="EMBL" id="ALA62400.1"/>
    </source>
</evidence>
<name>A0A0M3PB90_9POXV</name>
<feature type="transmembrane region" description="Helical" evidence="8">
    <location>
        <begin position="183"/>
        <end position="201"/>
    </location>
</feature>
<feature type="transmembrane region" description="Helical" evidence="8">
    <location>
        <begin position="207"/>
        <end position="229"/>
    </location>
</feature>
<keyword evidence="5 8" id="KW-1133">Transmembrane helix</keyword>
<dbReference type="GO" id="GO:0019367">
    <property type="term" value="P:fatty acid elongation, saturated fatty acid"/>
    <property type="evidence" value="ECO:0007669"/>
    <property type="project" value="TreeGrafter"/>
</dbReference>
<evidence type="ECO:0000313" key="10">
    <source>
        <dbReference type="Proteomes" id="UP000142477"/>
    </source>
</evidence>
<organism evidence="9 10">
    <name type="scientific">Turkeypox virus</name>
    <dbReference type="NCBI Taxonomy" id="336486"/>
    <lineage>
        <taxon>Viruses</taxon>
        <taxon>Varidnaviria</taxon>
        <taxon>Bamfordvirae</taxon>
        <taxon>Nucleocytoviricota</taxon>
        <taxon>Pokkesviricetes</taxon>
        <taxon>Chitovirales</taxon>
        <taxon>Poxviridae</taxon>
        <taxon>Chordopoxvirinae</taxon>
        <taxon>Avipoxvirus</taxon>
        <taxon>Avipoxvirus turkeypox</taxon>
    </lineage>
</organism>
<evidence type="ECO:0000256" key="4">
    <source>
        <dbReference type="ARBA" id="ARBA00022692"/>
    </source>
</evidence>
<dbReference type="RefSeq" id="YP_009177047.1">
    <property type="nucleotide sequence ID" value="NC_028238.1"/>
</dbReference>
<keyword evidence="7 8" id="KW-0472">Membrane</keyword>
<evidence type="ECO:0000256" key="6">
    <source>
        <dbReference type="ARBA" id="ARBA00023098"/>
    </source>
</evidence>
<evidence type="ECO:0000256" key="2">
    <source>
        <dbReference type="ARBA" id="ARBA00022516"/>
    </source>
</evidence>
<dbReference type="EMBL" id="KP728110">
    <property type="protein sequence ID" value="ALA62400.1"/>
    <property type="molecule type" value="Genomic_DNA"/>
</dbReference>
<dbReference type="KEGG" id="vg:26122716"/>
<dbReference type="Pfam" id="PF01151">
    <property type="entry name" value="ELO"/>
    <property type="match status" value="1"/>
</dbReference>
<keyword evidence="4 8" id="KW-0812">Transmembrane</keyword>
<dbReference type="Proteomes" id="UP000142477">
    <property type="component" value="Segment"/>
</dbReference>
<feature type="transmembrane region" description="Helical" evidence="8">
    <location>
        <begin position="74"/>
        <end position="91"/>
    </location>
</feature>
<evidence type="ECO:0000256" key="8">
    <source>
        <dbReference type="SAM" id="Phobius"/>
    </source>
</evidence>
<feature type="transmembrane region" description="Helical" evidence="8">
    <location>
        <begin position="152"/>
        <end position="171"/>
    </location>
</feature>
<evidence type="ECO:0000256" key="7">
    <source>
        <dbReference type="ARBA" id="ARBA00023136"/>
    </source>
</evidence>
<accession>A0A0M3PB90</accession>
<evidence type="ECO:0000256" key="1">
    <source>
        <dbReference type="ARBA" id="ARBA00004141"/>
    </source>
</evidence>
<dbReference type="PANTHER" id="PTHR11157:SF12">
    <property type="entry name" value="ELONGATION OF VERY LONG CHAIN FATTY ACIDS PROTEIN 4"/>
    <property type="match status" value="1"/>
</dbReference>
<comment type="subcellular location">
    <subcellularLocation>
        <location evidence="1">Membrane</location>
        <topology evidence="1">Multi-pass membrane protein</topology>
    </subcellularLocation>
</comment>
<dbReference type="GO" id="GO:0030148">
    <property type="term" value="P:sphingolipid biosynthetic process"/>
    <property type="evidence" value="ECO:0007669"/>
    <property type="project" value="TreeGrafter"/>
</dbReference>
<evidence type="ECO:0000256" key="3">
    <source>
        <dbReference type="ARBA" id="ARBA00022679"/>
    </source>
</evidence>
<dbReference type="GO" id="GO:0034626">
    <property type="term" value="P:fatty acid elongation, polyunsaturated fatty acid"/>
    <property type="evidence" value="ECO:0007669"/>
    <property type="project" value="TreeGrafter"/>
</dbReference>
<dbReference type="OrthoDB" id="26467at10239"/>
<dbReference type="PANTHER" id="PTHR11157">
    <property type="entry name" value="FATTY ACID ACYL TRANSFERASE-RELATED"/>
    <property type="match status" value="1"/>
</dbReference>
<dbReference type="InterPro" id="IPR002076">
    <property type="entry name" value="ELO_fam"/>
</dbReference>
<feature type="transmembrane region" description="Helical" evidence="8">
    <location>
        <begin position="241"/>
        <end position="263"/>
    </location>
</feature>
<dbReference type="GO" id="GO:0016020">
    <property type="term" value="C:membrane"/>
    <property type="evidence" value="ECO:0007669"/>
    <property type="project" value="UniProtKB-SubCell"/>
</dbReference>
<keyword evidence="3" id="KW-0808">Transferase</keyword>
<keyword evidence="10" id="KW-1185">Reference proteome</keyword>
<proteinExistence type="predicted"/>
<protein>
    <submittedName>
        <fullName evidence="9">GNS1/SUR4-like protein</fullName>
    </submittedName>
</protein>
<evidence type="ECO:0000256" key="5">
    <source>
        <dbReference type="ARBA" id="ARBA00022989"/>
    </source>
</evidence>
<dbReference type="InterPro" id="IPR030457">
    <property type="entry name" value="ELO_CS"/>
</dbReference>
<sequence>MHLSIYKLLVKHYTSNIINRLYFILTDCIYFYYTKTITTHNMVDDFLSFYNWSLTVRDKRVDGWLLMESPRPTIYISILYLTTVLFGPKWMEKRKAFNIRWLLVTYNFSMVCLNLYILTELLIASTAKGYSYICQPIDYSEDIYEIRIARALWLYFISKGIEYLDTIFFIMRKKFNQVSFLHVYHHFTMFTLGWIGIKWFAGGQAFFGAQINSFIHVIMYSYYGLTAIGPSLRKYLWWKKYLTIIQLMQFHLAIGHTAMSIYIDCPFPRWIQWAVIIYSITFIILFGNFYLRTYNRKPINKVN</sequence>
<dbReference type="PROSITE" id="PS01188">
    <property type="entry name" value="ELO"/>
    <property type="match status" value="1"/>
</dbReference>
<dbReference type="GO" id="GO:0009922">
    <property type="term" value="F:fatty acid elongase activity"/>
    <property type="evidence" value="ECO:0007669"/>
    <property type="project" value="InterPro"/>
</dbReference>
<dbReference type="GO" id="GO:0042761">
    <property type="term" value="P:very long-chain fatty acid biosynthetic process"/>
    <property type="evidence" value="ECO:0007669"/>
    <property type="project" value="TreeGrafter"/>
</dbReference>
<dbReference type="GO" id="GO:0034625">
    <property type="term" value="P:fatty acid elongation, monounsaturated fatty acid"/>
    <property type="evidence" value="ECO:0007669"/>
    <property type="project" value="TreeGrafter"/>
</dbReference>
<reference evidence="9 10" key="1">
    <citation type="journal article" date="2015" name="Infect. Genet. Evol.">
        <title>Unique genomic organization of a novel Avipoxvirus detected in turkey (Meleagris gallopavo).</title>
        <authorList>
            <person name="Banyai K."/>
            <person name="Palya V."/>
            <person name="Denes B."/>
            <person name="Glavits R."/>
            <person name="Ivanics E."/>
            <person name="Horvath B."/>
            <person name="Farkas S.L."/>
            <person name="Marton S."/>
            <person name="Balint A."/>
            <person name="Gyuranecz M."/>
            <person name="Erdelyi K."/>
            <person name="Dan A."/>
        </authorList>
    </citation>
    <scope>NUCLEOTIDE SEQUENCE [LARGE SCALE GENOMIC DNA]</scope>
    <source>
        <strain evidence="9 10">TKPV-HU1124/2011</strain>
    </source>
</reference>
<dbReference type="GeneID" id="26122716"/>
<keyword evidence="2" id="KW-0444">Lipid biosynthesis</keyword>
<feature type="transmembrane region" description="Helical" evidence="8">
    <location>
        <begin position="269"/>
        <end position="291"/>
    </location>
</feature>
<keyword evidence="6" id="KW-0443">Lipid metabolism</keyword>
<feature type="transmembrane region" description="Helical" evidence="8">
    <location>
        <begin position="103"/>
        <end position="123"/>
    </location>
</feature>